<feature type="region of interest" description="Disordered" evidence="1">
    <location>
        <begin position="1"/>
        <end position="32"/>
    </location>
</feature>
<dbReference type="EMBL" id="JAKMUS010000014">
    <property type="protein sequence ID" value="MCZ9294576.1"/>
    <property type="molecule type" value="Genomic_DNA"/>
</dbReference>
<evidence type="ECO:0000256" key="2">
    <source>
        <dbReference type="SAM" id="Phobius"/>
    </source>
</evidence>
<keyword evidence="4" id="KW-1185">Reference proteome</keyword>
<feature type="transmembrane region" description="Helical" evidence="2">
    <location>
        <begin position="88"/>
        <end position="106"/>
    </location>
</feature>
<reference evidence="3" key="1">
    <citation type="submission" date="2022-02" db="EMBL/GenBank/DDBJ databases">
        <title>Corynebacterium sp. from urogenital microbiome.</title>
        <authorList>
            <person name="Cappelli E.A."/>
            <person name="Ribeiro T.G."/>
            <person name="Peixe L."/>
        </authorList>
    </citation>
    <scope>NUCLEOTIDE SEQUENCE</scope>
    <source>
        <strain evidence="3">C8Ua_172</strain>
    </source>
</reference>
<feature type="compositionally biased region" description="Basic and acidic residues" evidence="1">
    <location>
        <begin position="1"/>
        <end position="12"/>
    </location>
</feature>
<sequence length="501" mass="54889">MARMEAAGEARGRTGGGSRVKLPRFSPRKSQPVVDLQEHEDAWLDSLEEAPPRTGLRGLRDKFYDSLGGTGRWMGNAWSFLTTSVGRLLALMVLLSVMLLASGYAMSQSGQSRENALETLLSATEPTSNSAHTLYTSLSQADTLATTSFVQPGLQTAESHRRYVATIDKAVIAADEVVRGSAVAGAHAEHSAEVQELVRDIQRMLPQYTGLMERAQANQRVGNPLGVAYMTQASTLMRETMLAKAERLLNITRDQVDDEMRRLTLPQFVPLSGLLAGIAALVFTQWVLWRMFRRRLNRGFLVSTALMLAATVWVISANSAAWIAGTHGFEAASHQFEQLTSARITAQETRTTETLTLLTRRMGDRSATEMGDTADEVTRALDTLPPSADEELVATTRRALTDWRVSHSRMMTALQQGDYEHAVDIAASQELVDASPSAATSFHTLDKGLADLISQSRTDLRSHITNSLKASDSVAPGVMVLTILAFLMAWIGVRPRIQEYL</sequence>
<dbReference type="Proteomes" id="UP001146468">
    <property type="component" value="Unassembled WGS sequence"/>
</dbReference>
<accession>A0A9X3RKX4</accession>
<feature type="transmembrane region" description="Helical" evidence="2">
    <location>
        <begin position="474"/>
        <end position="493"/>
    </location>
</feature>
<feature type="transmembrane region" description="Helical" evidence="2">
    <location>
        <begin position="300"/>
        <end position="324"/>
    </location>
</feature>
<keyword evidence="2" id="KW-1133">Transmembrane helix</keyword>
<keyword evidence="2" id="KW-0472">Membrane</keyword>
<evidence type="ECO:0000313" key="4">
    <source>
        <dbReference type="Proteomes" id="UP001146468"/>
    </source>
</evidence>
<evidence type="ECO:0000256" key="1">
    <source>
        <dbReference type="SAM" id="MobiDB-lite"/>
    </source>
</evidence>
<proteinExistence type="predicted"/>
<feature type="transmembrane region" description="Helical" evidence="2">
    <location>
        <begin position="268"/>
        <end position="288"/>
    </location>
</feature>
<gene>
    <name evidence="3" type="ORF">L8U60_08765</name>
</gene>
<comment type="caution">
    <text evidence="3">The sequence shown here is derived from an EMBL/GenBank/DDBJ whole genome shotgun (WGS) entry which is preliminary data.</text>
</comment>
<keyword evidence="2" id="KW-0812">Transmembrane</keyword>
<dbReference type="AlphaFoldDB" id="A0A9X3RKX4"/>
<organism evidence="3 4">
    <name type="scientific">Corynebacterium meitnerae</name>
    <dbReference type="NCBI Taxonomy" id="2913498"/>
    <lineage>
        <taxon>Bacteria</taxon>
        <taxon>Bacillati</taxon>
        <taxon>Actinomycetota</taxon>
        <taxon>Actinomycetes</taxon>
        <taxon>Mycobacteriales</taxon>
        <taxon>Corynebacteriaceae</taxon>
        <taxon>Corynebacterium</taxon>
    </lineage>
</organism>
<name>A0A9X3RKX4_9CORY</name>
<protein>
    <submittedName>
        <fullName evidence="3">Uncharacterized protein</fullName>
    </submittedName>
</protein>
<dbReference type="RefSeq" id="WP_269965994.1">
    <property type="nucleotide sequence ID" value="NZ_JAKMUS010000014.1"/>
</dbReference>
<evidence type="ECO:0000313" key="3">
    <source>
        <dbReference type="EMBL" id="MCZ9294576.1"/>
    </source>
</evidence>